<accession>A0A6G0J896</accession>
<evidence type="ECO:0000313" key="2">
    <source>
        <dbReference type="EMBL" id="KAE8299968.1"/>
    </source>
</evidence>
<name>A0A6G0J896_LARCR</name>
<feature type="compositionally biased region" description="Basic residues" evidence="1">
    <location>
        <begin position="154"/>
        <end position="163"/>
    </location>
</feature>
<sequence>MRHRSCRGPCEQGTDPNTKTHLLGLSLAHRGQRHPAGHLPAFPPTLSASSVRKKHLLRRPLYSITPREPGHLSGAQLGGSRPERAEAGAAAPGRPGVLRSVRETDPHGDKERQTERQRDRDRQRDRQEKSPPQLPVREQVKQRHKNYDVTAPPPRHHKMSQHA</sequence>
<gene>
    <name evidence="2" type="ORF">D5F01_LYC00094</name>
</gene>
<comment type="caution">
    <text evidence="2">The sequence shown here is derived from an EMBL/GenBank/DDBJ whole genome shotgun (WGS) entry which is preliminary data.</text>
</comment>
<evidence type="ECO:0000313" key="3">
    <source>
        <dbReference type="Proteomes" id="UP000424527"/>
    </source>
</evidence>
<proteinExistence type="predicted"/>
<dbReference type="EMBL" id="REGW02000001">
    <property type="protein sequence ID" value="KAE8299968.1"/>
    <property type="molecule type" value="Genomic_DNA"/>
</dbReference>
<organism evidence="2 3">
    <name type="scientific">Larimichthys crocea</name>
    <name type="common">Large yellow croaker</name>
    <name type="synonym">Pseudosciaena crocea</name>
    <dbReference type="NCBI Taxonomy" id="215358"/>
    <lineage>
        <taxon>Eukaryota</taxon>
        <taxon>Metazoa</taxon>
        <taxon>Chordata</taxon>
        <taxon>Craniata</taxon>
        <taxon>Vertebrata</taxon>
        <taxon>Euteleostomi</taxon>
        <taxon>Actinopterygii</taxon>
        <taxon>Neopterygii</taxon>
        <taxon>Teleostei</taxon>
        <taxon>Neoteleostei</taxon>
        <taxon>Acanthomorphata</taxon>
        <taxon>Eupercaria</taxon>
        <taxon>Sciaenidae</taxon>
        <taxon>Larimichthys</taxon>
    </lineage>
</organism>
<keyword evidence="3" id="KW-1185">Reference proteome</keyword>
<feature type="compositionally biased region" description="Basic and acidic residues" evidence="1">
    <location>
        <begin position="100"/>
        <end position="129"/>
    </location>
</feature>
<dbReference type="Proteomes" id="UP000424527">
    <property type="component" value="Unassembled WGS sequence"/>
</dbReference>
<feature type="compositionally biased region" description="Basic and acidic residues" evidence="1">
    <location>
        <begin position="138"/>
        <end position="147"/>
    </location>
</feature>
<dbReference type="AlphaFoldDB" id="A0A6G0J896"/>
<feature type="compositionally biased region" description="Low complexity" evidence="1">
    <location>
        <begin position="87"/>
        <end position="96"/>
    </location>
</feature>
<feature type="region of interest" description="Disordered" evidence="1">
    <location>
        <begin position="60"/>
        <end position="163"/>
    </location>
</feature>
<evidence type="ECO:0000256" key="1">
    <source>
        <dbReference type="SAM" id="MobiDB-lite"/>
    </source>
</evidence>
<protein>
    <submittedName>
        <fullName evidence="2">Uncharacterized protein</fullName>
    </submittedName>
</protein>
<reference evidence="2 3" key="1">
    <citation type="submission" date="2019-07" db="EMBL/GenBank/DDBJ databases">
        <title>Chromosome genome assembly for large yellow croaker.</title>
        <authorList>
            <person name="Xiao S."/>
        </authorList>
    </citation>
    <scope>NUCLEOTIDE SEQUENCE [LARGE SCALE GENOMIC DNA]</scope>
    <source>
        <strain evidence="2">JMULYC20181020</strain>
        <tissue evidence="2">Muscle</tissue>
    </source>
</reference>